<feature type="non-terminal residue" evidence="1">
    <location>
        <position position="1"/>
    </location>
</feature>
<evidence type="ECO:0000313" key="1">
    <source>
        <dbReference type="EMBL" id="KKN07489.1"/>
    </source>
</evidence>
<protein>
    <submittedName>
        <fullName evidence="1">Uncharacterized protein</fullName>
    </submittedName>
</protein>
<reference evidence="1" key="1">
    <citation type="journal article" date="2015" name="Nature">
        <title>Complex archaea that bridge the gap between prokaryotes and eukaryotes.</title>
        <authorList>
            <person name="Spang A."/>
            <person name="Saw J.H."/>
            <person name="Jorgensen S.L."/>
            <person name="Zaremba-Niedzwiedzka K."/>
            <person name="Martijn J."/>
            <person name="Lind A.E."/>
            <person name="van Eijk R."/>
            <person name="Schleper C."/>
            <person name="Guy L."/>
            <person name="Ettema T.J."/>
        </authorList>
    </citation>
    <scope>NUCLEOTIDE SEQUENCE</scope>
</reference>
<name>A0A0F9MPC1_9ZZZZ</name>
<dbReference type="AlphaFoldDB" id="A0A0F9MPC1"/>
<comment type="caution">
    <text evidence="1">The sequence shown here is derived from an EMBL/GenBank/DDBJ whole genome shotgun (WGS) entry which is preliminary data.</text>
</comment>
<accession>A0A0F9MPC1</accession>
<dbReference type="EMBL" id="LAZR01004565">
    <property type="protein sequence ID" value="KKN07489.1"/>
    <property type="molecule type" value="Genomic_DNA"/>
</dbReference>
<sequence>KVIQKNHDLKKMAELYQKGIVSLQEAATQAKLSLYEIMEYVQKEDIHPPDQTKEEVLIEIEKSKEFDSIYNVKYYSSSFLVVEKK</sequence>
<proteinExistence type="predicted"/>
<gene>
    <name evidence="1" type="ORF">LCGC14_1066460</name>
</gene>
<organism evidence="1">
    <name type="scientific">marine sediment metagenome</name>
    <dbReference type="NCBI Taxonomy" id="412755"/>
    <lineage>
        <taxon>unclassified sequences</taxon>
        <taxon>metagenomes</taxon>
        <taxon>ecological metagenomes</taxon>
    </lineage>
</organism>